<dbReference type="AlphaFoldDB" id="A0AAN8VC02"/>
<keyword evidence="2" id="KW-1185">Reference proteome</keyword>
<dbReference type="PANTHER" id="PTHR31620">
    <property type="entry name" value="PROTEIN RETICULATA-RELATED 2, CHLOROPLASTIC-RELATED"/>
    <property type="match status" value="1"/>
</dbReference>
<name>A0AAN8VC02_9MAGN</name>
<sequence>MDHDGYMKAPSHVCQQVMAIITDFKLVWLPASTVSLHPPLAISAGPLAKFFYGCPTMHSRDHRGMSLVICTGLLIKARVLVLIQLAFSDSIMQHNGAKQFAVGTSASLGFEKSLLKHIHIYYKLLANFSHQPFNPFSVYYKFAQTTFAGKAEDMPIISTRIAYGGYQVLARVIEQRILEPLLHQHKPISSAICFTIRTGNTFLGSLMRVDYAQWGGIQKIRE</sequence>
<accession>A0AAN8VC02</accession>
<proteinExistence type="predicted"/>
<comment type="caution">
    <text evidence="1">The sequence shown here is derived from an EMBL/GenBank/DDBJ whole genome shotgun (WGS) entry which is preliminary data.</text>
</comment>
<reference evidence="1 2" key="1">
    <citation type="submission" date="2023-12" db="EMBL/GenBank/DDBJ databases">
        <title>A high-quality genome assembly for Dillenia turbinata (Dilleniales).</title>
        <authorList>
            <person name="Chanderbali A."/>
        </authorList>
    </citation>
    <scope>NUCLEOTIDE SEQUENCE [LARGE SCALE GENOMIC DNA]</scope>
    <source>
        <strain evidence="1">LSX21</strain>
        <tissue evidence="1">Leaf</tissue>
    </source>
</reference>
<evidence type="ECO:0000313" key="1">
    <source>
        <dbReference type="EMBL" id="KAK6928789.1"/>
    </source>
</evidence>
<dbReference type="EMBL" id="JBAMMX010000013">
    <property type="protein sequence ID" value="KAK6928789.1"/>
    <property type="molecule type" value="Genomic_DNA"/>
</dbReference>
<evidence type="ECO:0000313" key="2">
    <source>
        <dbReference type="Proteomes" id="UP001370490"/>
    </source>
</evidence>
<dbReference type="PANTHER" id="PTHR31620:SF8">
    <property type="entry name" value="PROTEIN RETICULATA-RELATED 4, CHLOROPLASTIC-LIKE"/>
    <property type="match status" value="1"/>
</dbReference>
<protein>
    <submittedName>
        <fullName evidence="1">Uncharacterized protein</fullName>
    </submittedName>
</protein>
<organism evidence="1 2">
    <name type="scientific">Dillenia turbinata</name>
    <dbReference type="NCBI Taxonomy" id="194707"/>
    <lineage>
        <taxon>Eukaryota</taxon>
        <taxon>Viridiplantae</taxon>
        <taxon>Streptophyta</taxon>
        <taxon>Embryophyta</taxon>
        <taxon>Tracheophyta</taxon>
        <taxon>Spermatophyta</taxon>
        <taxon>Magnoliopsida</taxon>
        <taxon>eudicotyledons</taxon>
        <taxon>Gunneridae</taxon>
        <taxon>Pentapetalae</taxon>
        <taxon>Dilleniales</taxon>
        <taxon>Dilleniaceae</taxon>
        <taxon>Dillenia</taxon>
    </lineage>
</organism>
<dbReference type="Proteomes" id="UP001370490">
    <property type="component" value="Unassembled WGS sequence"/>
</dbReference>
<gene>
    <name evidence="1" type="ORF">RJ641_004994</name>
</gene>